<accession>A0A7I4A393</accession>
<keyword evidence="1" id="KW-0472">Membrane</keyword>
<evidence type="ECO:0000313" key="3">
    <source>
        <dbReference type="Proteomes" id="UP000006727"/>
    </source>
</evidence>
<keyword evidence="3" id="KW-1185">Reference proteome</keyword>
<dbReference type="AlphaFoldDB" id="A0A7I4A393"/>
<evidence type="ECO:0000313" key="2">
    <source>
        <dbReference type="EnsemblPlants" id="Pp3c10_7430V3.1"/>
    </source>
</evidence>
<protein>
    <submittedName>
        <fullName evidence="2">Uncharacterized protein</fullName>
    </submittedName>
</protein>
<proteinExistence type="predicted"/>
<keyword evidence="1" id="KW-0812">Transmembrane</keyword>
<reference evidence="2 3" key="1">
    <citation type="journal article" date="2008" name="Science">
        <title>The Physcomitrella genome reveals evolutionary insights into the conquest of land by plants.</title>
        <authorList>
            <person name="Rensing S."/>
            <person name="Lang D."/>
            <person name="Zimmer A."/>
            <person name="Terry A."/>
            <person name="Salamov A."/>
            <person name="Shapiro H."/>
            <person name="Nishiyama T."/>
            <person name="Perroud P.-F."/>
            <person name="Lindquist E."/>
            <person name="Kamisugi Y."/>
            <person name="Tanahashi T."/>
            <person name="Sakakibara K."/>
            <person name="Fujita T."/>
            <person name="Oishi K."/>
            <person name="Shin-I T."/>
            <person name="Kuroki Y."/>
            <person name="Toyoda A."/>
            <person name="Suzuki Y."/>
            <person name="Hashimoto A."/>
            <person name="Yamaguchi K."/>
            <person name="Sugano A."/>
            <person name="Kohara Y."/>
            <person name="Fujiyama A."/>
            <person name="Anterola A."/>
            <person name="Aoki S."/>
            <person name="Ashton N."/>
            <person name="Barbazuk W.B."/>
            <person name="Barker E."/>
            <person name="Bennetzen J."/>
            <person name="Bezanilla M."/>
            <person name="Blankenship R."/>
            <person name="Cho S.H."/>
            <person name="Dutcher S."/>
            <person name="Estelle M."/>
            <person name="Fawcett J.A."/>
            <person name="Gundlach H."/>
            <person name="Hanada K."/>
            <person name="Heyl A."/>
            <person name="Hicks K.A."/>
            <person name="Hugh J."/>
            <person name="Lohr M."/>
            <person name="Mayer K."/>
            <person name="Melkozernov A."/>
            <person name="Murata T."/>
            <person name="Nelson D."/>
            <person name="Pils B."/>
            <person name="Prigge M."/>
            <person name="Reiss B."/>
            <person name="Renner T."/>
            <person name="Rombauts S."/>
            <person name="Rushton P."/>
            <person name="Sanderfoot A."/>
            <person name="Schween G."/>
            <person name="Shiu S.-H."/>
            <person name="Stueber K."/>
            <person name="Theodoulou F.L."/>
            <person name="Tu H."/>
            <person name="Van de Peer Y."/>
            <person name="Verrier P.J."/>
            <person name="Waters E."/>
            <person name="Wood A."/>
            <person name="Yang L."/>
            <person name="Cove D."/>
            <person name="Cuming A."/>
            <person name="Hasebe M."/>
            <person name="Lucas S."/>
            <person name="Mishler D.B."/>
            <person name="Reski R."/>
            <person name="Grigoriev I."/>
            <person name="Quatrano R.S."/>
            <person name="Boore J.L."/>
        </authorList>
    </citation>
    <scope>NUCLEOTIDE SEQUENCE [LARGE SCALE GENOMIC DNA]</scope>
    <source>
        <strain evidence="2 3">cv. Gransden 2004</strain>
    </source>
</reference>
<sequence>VGYFLEDTVRHVENKKLPVSLAREDLRDLSDVHSGLYNDVMSFHHVTKMILRISSAVTCLLMGPVFSMINRLLAIIETLTRRIQHDLVEGEQEC</sequence>
<organism evidence="2 3">
    <name type="scientific">Physcomitrium patens</name>
    <name type="common">Spreading-leaved earth moss</name>
    <name type="synonym">Physcomitrella patens</name>
    <dbReference type="NCBI Taxonomy" id="3218"/>
    <lineage>
        <taxon>Eukaryota</taxon>
        <taxon>Viridiplantae</taxon>
        <taxon>Streptophyta</taxon>
        <taxon>Embryophyta</taxon>
        <taxon>Bryophyta</taxon>
        <taxon>Bryophytina</taxon>
        <taxon>Bryopsida</taxon>
        <taxon>Funariidae</taxon>
        <taxon>Funariales</taxon>
        <taxon>Funariaceae</taxon>
        <taxon>Physcomitrium</taxon>
    </lineage>
</organism>
<keyword evidence="1" id="KW-1133">Transmembrane helix</keyword>
<dbReference type="EMBL" id="ABEU02000010">
    <property type="status" value="NOT_ANNOTATED_CDS"/>
    <property type="molecule type" value="Genomic_DNA"/>
</dbReference>
<dbReference type="InParanoid" id="A0A7I4A393"/>
<name>A0A7I4A393_PHYPA</name>
<evidence type="ECO:0000256" key="1">
    <source>
        <dbReference type="SAM" id="Phobius"/>
    </source>
</evidence>
<feature type="transmembrane region" description="Helical" evidence="1">
    <location>
        <begin position="49"/>
        <end position="73"/>
    </location>
</feature>
<dbReference type="EnsemblPlants" id="Pp3c10_7430V3.1">
    <property type="protein sequence ID" value="Pp3c10_7430V3.1"/>
    <property type="gene ID" value="Pp3c10_7430"/>
</dbReference>
<reference evidence="2 3" key="2">
    <citation type="journal article" date="2018" name="Plant J.">
        <title>The Physcomitrella patens chromosome-scale assembly reveals moss genome structure and evolution.</title>
        <authorList>
            <person name="Lang D."/>
            <person name="Ullrich K.K."/>
            <person name="Murat F."/>
            <person name="Fuchs J."/>
            <person name="Jenkins J."/>
            <person name="Haas F.B."/>
            <person name="Piednoel M."/>
            <person name="Gundlach H."/>
            <person name="Van Bel M."/>
            <person name="Meyberg R."/>
            <person name="Vives C."/>
            <person name="Morata J."/>
            <person name="Symeonidi A."/>
            <person name="Hiss M."/>
            <person name="Muchero W."/>
            <person name="Kamisugi Y."/>
            <person name="Saleh O."/>
            <person name="Blanc G."/>
            <person name="Decker E.L."/>
            <person name="van Gessel N."/>
            <person name="Grimwood J."/>
            <person name="Hayes R.D."/>
            <person name="Graham S.W."/>
            <person name="Gunter L.E."/>
            <person name="McDaniel S.F."/>
            <person name="Hoernstein S.N.W."/>
            <person name="Larsson A."/>
            <person name="Li F.W."/>
            <person name="Perroud P.F."/>
            <person name="Phillips J."/>
            <person name="Ranjan P."/>
            <person name="Rokshar D.S."/>
            <person name="Rothfels C.J."/>
            <person name="Schneider L."/>
            <person name="Shu S."/>
            <person name="Stevenson D.W."/>
            <person name="Thummler F."/>
            <person name="Tillich M."/>
            <person name="Villarreal Aguilar J.C."/>
            <person name="Widiez T."/>
            <person name="Wong G.K."/>
            <person name="Wymore A."/>
            <person name="Zhang Y."/>
            <person name="Zimmer A.D."/>
            <person name="Quatrano R.S."/>
            <person name="Mayer K.F.X."/>
            <person name="Goodstein D."/>
            <person name="Casacuberta J.M."/>
            <person name="Vandepoele K."/>
            <person name="Reski R."/>
            <person name="Cuming A.C."/>
            <person name="Tuskan G.A."/>
            <person name="Maumus F."/>
            <person name="Salse J."/>
            <person name="Schmutz J."/>
            <person name="Rensing S.A."/>
        </authorList>
    </citation>
    <scope>NUCLEOTIDE SEQUENCE [LARGE SCALE GENOMIC DNA]</scope>
    <source>
        <strain evidence="2 3">cv. Gransden 2004</strain>
    </source>
</reference>
<dbReference type="Proteomes" id="UP000006727">
    <property type="component" value="Chromosome 10"/>
</dbReference>
<dbReference type="Gramene" id="Pp3c10_7430V3.1">
    <property type="protein sequence ID" value="Pp3c10_7430V3.1"/>
    <property type="gene ID" value="Pp3c10_7430"/>
</dbReference>
<reference evidence="2" key="3">
    <citation type="submission" date="2020-12" db="UniProtKB">
        <authorList>
            <consortium name="EnsemblPlants"/>
        </authorList>
    </citation>
    <scope>IDENTIFICATION</scope>
</reference>